<dbReference type="SUPFAM" id="SSF53041">
    <property type="entry name" value="Resolvase-like"/>
    <property type="match status" value="1"/>
</dbReference>
<accession>A0A9D1RUL0</accession>
<evidence type="ECO:0000259" key="2">
    <source>
        <dbReference type="PROSITE" id="PS51736"/>
    </source>
</evidence>
<dbReference type="EMBL" id="DXGA01000110">
    <property type="protein sequence ID" value="HIW93999.1"/>
    <property type="molecule type" value="Genomic_DNA"/>
</dbReference>
<dbReference type="GO" id="GO:0000150">
    <property type="term" value="F:DNA strand exchange activity"/>
    <property type="evidence" value="ECO:0007669"/>
    <property type="project" value="InterPro"/>
</dbReference>
<dbReference type="PANTHER" id="PTHR30461:SF23">
    <property type="entry name" value="DNA RECOMBINASE-RELATED"/>
    <property type="match status" value="1"/>
</dbReference>
<dbReference type="InterPro" id="IPR038109">
    <property type="entry name" value="DNA_bind_recomb_sf"/>
</dbReference>
<dbReference type="GO" id="GO:0003677">
    <property type="term" value="F:DNA binding"/>
    <property type="evidence" value="ECO:0007669"/>
    <property type="project" value="InterPro"/>
</dbReference>
<dbReference type="AlphaFoldDB" id="A0A9D1RUL0"/>
<dbReference type="InterPro" id="IPR036162">
    <property type="entry name" value="Resolvase-like_N_sf"/>
</dbReference>
<dbReference type="Gene3D" id="3.40.50.1390">
    <property type="entry name" value="Resolvase, N-terminal catalytic domain"/>
    <property type="match status" value="1"/>
</dbReference>
<dbReference type="Pfam" id="PF13408">
    <property type="entry name" value="Zn_ribbon_recom"/>
    <property type="match status" value="1"/>
</dbReference>
<dbReference type="Gene3D" id="3.90.1750.20">
    <property type="entry name" value="Putative Large Serine Recombinase, Chain B, Domain 2"/>
    <property type="match status" value="1"/>
</dbReference>
<keyword evidence="1" id="KW-0175">Coiled coil</keyword>
<comment type="caution">
    <text evidence="4">The sequence shown here is derived from an EMBL/GenBank/DDBJ whole genome shotgun (WGS) entry which is preliminary data.</text>
</comment>
<feature type="coiled-coil region" evidence="1">
    <location>
        <begin position="441"/>
        <end position="475"/>
    </location>
</feature>
<name>A0A9D1RUL0_9FIRM</name>
<feature type="domain" description="Recombinase" evidence="3">
    <location>
        <begin position="166"/>
        <end position="309"/>
    </location>
</feature>
<feature type="domain" description="Resolvase/invertase-type recombinase catalytic" evidence="2">
    <location>
        <begin position="6"/>
        <end position="158"/>
    </location>
</feature>
<evidence type="ECO:0000313" key="4">
    <source>
        <dbReference type="EMBL" id="HIW93999.1"/>
    </source>
</evidence>
<dbReference type="PROSITE" id="PS51737">
    <property type="entry name" value="RECOMBINASE_DNA_BIND"/>
    <property type="match status" value="1"/>
</dbReference>
<dbReference type="InterPro" id="IPR006119">
    <property type="entry name" value="Resolv_N"/>
</dbReference>
<dbReference type="PANTHER" id="PTHR30461">
    <property type="entry name" value="DNA-INVERTASE FROM LAMBDOID PROPHAGE"/>
    <property type="match status" value="1"/>
</dbReference>
<dbReference type="Pfam" id="PF00239">
    <property type="entry name" value="Resolvase"/>
    <property type="match status" value="1"/>
</dbReference>
<reference evidence="4" key="1">
    <citation type="journal article" date="2021" name="PeerJ">
        <title>Extensive microbial diversity within the chicken gut microbiome revealed by metagenomics and culture.</title>
        <authorList>
            <person name="Gilroy R."/>
            <person name="Ravi A."/>
            <person name="Getino M."/>
            <person name="Pursley I."/>
            <person name="Horton D.L."/>
            <person name="Alikhan N.F."/>
            <person name="Baker D."/>
            <person name="Gharbi K."/>
            <person name="Hall N."/>
            <person name="Watson M."/>
            <person name="Adriaenssens E.M."/>
            <person name="Foster-Nyarko E."/>
            <person name="Jarju S."/>
            <person name="Secka A."/>
            <person name="Antonio M."/>
            <person name="Oren A."/>
            <person name="Chaudhuri R.R."/>
            <person name="La Ragione R."/>
            <person name="Hildebrand F."/>
            <person name="Pallen M.J."/>
        </authorList>
    </citation>
    <scope>NUCLEOTIDE SEQUENCE</scope>
    <source>
        <strain evidence="4">ChiGjej6B6-1540</strain>
    </source>
</reference>
<dbReference type="InterPro" id="IPR011109">
    <property type="entry name" value="DNA_bind_recombinase_dom"/>
</dbReference>
<dbReference type="InterPro" id="IPR025827">
    <property type="entry name" value="Zn_ribbon_recom_dom"/>
</dbReference>
<dbReference type="Pfam" id="PF07508">
    <property type="entry name" value="Recombinase"/>
    <property type="match status" value="1"/>
</dbReference>
<evidence type="ECO:0000259" key="3">
    <source>
        <dbReference type="PROSITE" id="PS51737"/>
    </source>
</evidence>
<organism evidence="4 5">
    <name type="scientific">Candidatus Flavonifractor merdipullorum</name>
    <dbReference type="NCBI Taxonomy" id="2838590"/>
    <lineage>
        <taxon>Bacteria</taxon>
        <taxon>Bacillati</taxon>
        <taxon>Bacillota</taxon>
        <taxon>Clostridia</taxon>
        <taxon>Eubacteriales</taxon>
        <taxon>Oscillospiraceae</taxon>
        <taxon>Flavonifractor</taxon>
    </lineage>
</organism>
<evidence type="ECO:0000313" key="5">
    <source>
        <dbReference type="Proteomes" id="UP000824192"/>
    </source>
</evidence>
<reference evidence="4" key="2">
    <citation type="submission" date="2021-04" db="EMBL/GenBank/DDBJ databases">
        <authorList>
            <person name="Gilroy R."/>
        </authorList>
    </citation>
    <scope>NUCLEOTIDE SEQUENCE</scope>
    <source>
        <strain evidence="4">ChiGjej6B6-1540</strain>
    </source>
</reference>
<gene>
    <name evidence="4" type="ORF">H9868_05595</name>
</gene>
<dbReference type="PROSITE" id="PS51736">
    <property type="entry name" value="RECOMBINASES_3"/>
    <property type="match status" value="1"/>
</dbReference>
<dbReference type="SMART" id="SM00857">
    <property type="entry name" value="Resolvase"/>
    <property type="match status" value="1"/>
</dbReference>
<dbReference type="InterPro" id="IPR050639">
    <property type="entry name" value="SSR_resolvase"/>
</dbReference>
<proteinExistence type="predicted"/>
<evidence type="ECO:0000256" key="1">
    <source>
        <dbReference type="SAM" id="Coils"/>
    </source>
</evidence>
<sequence>MNGVPRAALYCRLSEEDRNKGENDDSASIQNQKAMLLQYAAEQGWTVYDIYSDDDYAGADRSRPAFQRLIADARDGRFDIVLCKTQSRFTRELELVEKYLHNLFPRWGIRFVGLVDNADTANKGNKKARQINGLVNEWYLEDLSENIRSVLDNKRKNGLHIGSFALYGYRKDPEHKGRLLIDEEAAQVVREVFSLYAQGWGKTAIARILNDRGVPNPTAYKQAKGLRDTPPGGKTGTLWKYPAISHMLTNELYIGNMVQGKYGSISYKTKENRPRPPEQWFRVEHTHPPIIPPDLWERVQARIAQRTRPFSSGELGIFAGKCRCASCGYTLRSSKSRGKRYLQCPSRYISHTACPGVFLSQDRLEERVLEELRQLTETCLDLPTLEQMLDPPLRRDAWKQKLTNALLSCQREQERCRQAGLSLYLDRAKGILSPGDYEELCAALRSQTDALHDQIQELRETLKRLEEEANRPVADVLTSLTRPERLTRDMVDTFVDFISIGRDGPSLSVSIHWRF</sequence>
<protein>
    <submittedName>
        <fullName evidence="4">Recombinase family protein</fullName>
    </submittedName>
</protein>
<dbReference type="Proteomes" id="UP000824192">
    <property type="component" value="Unassembled WGS sequence"/>
</dbReference>